<name>A0ABP0FI23_CLALP</name>
<comment type="caution">
    <text evidence="2">The sequence shown here is derived from an EMBL/GenBank/DDBJ whole genome shotgun (WGS) entry which is preliminary data.</text>
</comment>
<evidence type="ECO:0000256" key="1">
    <source>
        <dbReference type="SAM" id="MobiDB-lite"/>
    </source>
</evidence>
<dbReference type="Proteomes" id="UP001642483">
    <property type="component" value="Unassembled WGS sequence"/>
</dbReference>
<feature type="region of interest" description="Disordered" evidence="1">
    <location>
        <begin position="24"/>
        <end position="63"/>
    </location>
</feature>
<gene>
    <name evidence="2" type="ORF">CVLEPA_LOCUS9558</name>
</gene>
<feature type="region of interest" description="Disordered" evidence="1">
    <location>
        <begin position="179"/>
        <end position="224"/>
    </location>
</feature>
<proteinExistence type="predicted"/>
<dbReference type="EMBL" id="CAWYQH010000057">
    <property type="protein sequence ID" value="CAK8679310.1"/>
    <property type="molecule type" value="Genomic_DNA"/>
</dbReference>
<accession>A0ABP0FI23</accession>
<keyword evidence="3" id="KW-1185">Reference proteome</keyword>
<evidence type="ECO:0000313" key="3">
    <source>
        <dbReference type="Proteomes" id="UP001642483"/>
    </source>
</evidence>
<reference evidence="2 3" key="1">
    <citation type="submission" date="2024-02" db="EMBL/GenBank/DDBJ databases">
        <authorList>
            <person name="Daric V."/>
            <person name="Darras S."/>
        </authorList>
    </citation>
    <scope>NUCLEOTIDE SEQUENCE [LARGE SCALE GENOMIC DNA]</scope>
</reference>
<organism evidence="2 3">
    <name type="scientific">Clavelina lepadiformis</name>
    <name type="common">Light-bulb sea squirt</name>
    <name type="synonym">Ascidia lepadiformis</name>
    <dbReference type="NCBI Taxonomy" id="159417"/>
    <lineage>
        <taxon>Eukaryota</taxon>
        <taxon>Metazoa</taxon>
        <taxon>Chordata</taxon>
        <taxon>Tunicata</taxon>
        <taxon>Ascidiacea</taxon>
        <taxon>Aplousobranchia</taxon>
        <taxon>Clavelinidae</taxon>
        <taxon>Clavelina</taxon>
    </lineage>
</organism>
<protein>
    <submittedName>
        <fullName evidence="2">Uncharacterized protein</fullName>
    </submittedName>
</protein>
<sequence length="224" mass="26622">MPTDSEYGDDIRLLDDLTRLKLRLIDKKLKPNSSPRYQRRRSRSPDYSPTPPPPPERRRERFHRRIDRRNELLQKLWEELGNGEHPHHRHRSSWSLPPLSPHPMTRREENAPWMEQNLWNKTGNTKKDLMELMLIQNSQMQQWMMTQTLQRHQAAADSDGAVHNHYYDSAGRALPPIRRADAGSQYPQDFFQERSQPVTRERTDLRQVDAGTPAPKGKSRRRRR</sequence>
<evidence type="ECO:0000313" key="2">
    <source>
        <dbReference type="EMBL" id="CAK8679310.1"/>
    </source>
</evidence>